<dbReference type="STRING" id="79883.GCA_001636495_03293"/>
<accession>A0A5D4T6F4</accession>
<dbReference type="PROSITE" id="PS50801">
    <property type="entry name" value="STAS"/>
    <property type="match status" value="1"/>
</dbReference>
<sequence length="283" mass="32016">MEKNVALHDFIVNNTDSLTNAWFQSKKAKEGSIYSSTAPTIGEKLRVQNKKFITTIAQIFINPDTESNYDAIKQWASDVAKDRVSTNTELNEIIPQFKVFRQIYWNKINEFASEPTNSITPEKLLTWSNLFHYAFDNVIEEFVATYTAYHRATLLAQQEMISELSSPIIKLTNEISVLPLIGSIDTQRAKVISETSLKQCQEKNVNCLVIDLSGVPIVDTMVANQLFIVVNALELIGVKSIITGVRPEVAQTAIQLGLDFSHITIYSTLQKALEKWEFCKKEF</sequence>
<reference evidence="3 4" key="1">
    <citation type="submission" date="2019-08" db="EMBL/GenBank/DDBJ databases">
        <title>Bacillus genomes from the desert of Cuatro Cienegas, Coahuila.</title>
        <authorList>
            <person name="Olmedo-Alvarez G."/>
        </authorList>
    </citation>
    <scope>NUCLEOTIDE SEQUENCE [LARGE SCALE GENOMIC DNA]</scope>
    <source>
        <strain evidence="3 4">CH28_1T</strain>
    </source>
</reference>
<dbReference type="InterPro" id="IPR002645">
    <property type="entry name" value="STAS_dom"/>
</dbReference>
<proteinExistence type="predicted"/>
<evidence type="ECO:0000259" key="2">
    <source>
        <dbReference type="PROSITE" id="PS50801"/>
    </source>
</evidence>
<dbReference type="EMBL" id="VTEV01000001">
    <property type="protein sequence ID" value="TYS70849.1"/>
    <property type="molecule type" value="Genomic_DNA"/>
</dbReference>
<evidence type="ECO:0000313" key="3">
    <source>
        <dbReference type="EMBL" id="TYS70849.1"/>
    </source>
</evidence>
<evidence type="ECO:0000256" key="1">
    <source>
        <dbReference type="ARBA" id="ARBA00022553"/>
    </source>
</evidence>
<dbReference type="InterPro" id="IPR051932">
    <property type="entry name" value="Bact_StressResp_Reg"/>
</dbReference>
<dbReference type="CDD" id="cd07041">
    <property type="entry name" value="STAS_RsbR_RsbS_like"/>
    <property type="match status" value="1"/>
</dbReference>
<dbReference type="InterPro" id="IPR036513">
    <property type="entry name" value="STAS_dom_sf"/>
</dbReference>
<dbReference type="Pfam" id="PF01740">
    <property type="entry name" value="STAS"/>
    <property type="match status" value="1"/>
</dbReference>
<dbReference type="Gene3D" id="1.10.490.70">
    <property type="entry name" value="Histidine kinase N-terminal domain"/>
    <property type="match status" value="1"/>
</dbReference>
<protein>
    <submittedName>
        <fullName evidence="3">STAS domain-containing protein</fullName>
    </submittedName>
</protein>
<dbReference type="Gene3D" id="3.30.750.24">
    <property type="entry name" value="STAS domain"/>
    <property type="match status" value="1"/>
</dbReference>
<dbReference type="RefSeq" id="WP_148986751.1">
    <property type="nucleotide sequence ID" value="NZ_VTEV01000001.1"/>
</dbReference>
<dbReference type="SUPFAM" id="SSF52091">
    <property type="entry name" value="SpoIIaa-like"/>
    <property type="match status" value="1"/>
</dbReference>
<evidence type="ECO:0000313" key="4">
    <source>
        <dbReference type="Proteomes" id="UP000322524"/>
    </source>
</evidence>
<dbReference type="OrthoDB" id="9800154at2"/>
<keyword evidence="1" id="KW-0597">Phosphoprotein</keyword>
<name>A0A5D4T6F4_9BACI</name>
<organism evidence="3 4">
    <name type="scientific">Sutcliffiella horikoshii</name>
    <dbReference type="NCBI Taxonomy" id="79883"/>
    <lineage>
        <taxon>Bacteria</taxon>
        <taxon>Bacillati</taxon>
        <taxon>Bacillota</taxon>
        <taxon>Bacilli</taxon>
        <taxon>Bacillales</taxon>
        <taxon>Bacillaceae</taxon>
        <taxon>Sutcliffiella</taxon>
    </lineage>
</organism>
<comment type="caution">
    <text evidence="3">The sequence shown here is derived from an EMBL/GenBank/DDBJ whole genome shotgun (WGS) entry which is preliminary data.</text>
</comment>
<dbReference type="AlphaFoldDB" id="A0A5D4T6F4"/>
<gene>
    <name evidence="3" type="ORF">FZC76_02840</name>
</gene>
<feature type="domain" description="STAS" evidence="2">
    <location>
        <begin position="165"/>
        <end position="276"/>
    </location>
</feature>
<dbReference type="PANTHER" id="PTHR33745">
    <property type="entry name" value="RSBT ANTAGONIST PROTEIN RSBS-RELATED"/>
    <property type="match status" value="1"/>
</dbReference>
<dbReference type="PANTHER" id="PTHR33745:SF3">
    <property type="entry name" value="RSBT CO-ANTAGONIST PROTEIN RSBRC"/>
    <property type="match status" value="1"/>
</dbReference>
<dbReference type="Proteomes" id="UP000322524">
    <property type="component" value="Unassembled WGS sequence"/>
</dbReference>